<comment type="similarity">
    <text evidence="7">Belongs to the binding-protein-dependent transport system permease family.</text>
</comment>
<evidence type="ECO:0000256" key="2">
    <source>
        <dbReference type="ARBA" id="ARBA00022448"/>
    </source>
</evidence>
<dbReference type="PANTHER" id="PTHR43744:SF8">
    <property type="entry name" value="SN-GLYCEROL-3-PHOSPHATE TRANSPORT SYSTEM PERMEASE PROTEIN UGPE"/>
    <property type="match status" value="1"/>
</dbReference>
<evidence type="ECO:0000256" key="4">
    <source>
        <dbReference type="ARBA" id="ARBA00022692"/>
    </source>
</evidence>
<evidence type="ECO:0000256" key="5">
    <source>
        <dbReference type="ARBA" id="ARBA00022989"/>
    </source>
</evidence>
<evidence type="ECO:0000256" key="1">
    <source>
        <dbReference type="ARBA" id="ARBA00004651"/>
    </source>
</evidence>
<name>A0ABM8H4P3_9MICO</name>
<keyword evidence="2 7" id="KW-0813">Transport</keyword>
<feature type="transmembrane region" description="Helical" evidence="7">
    <location>
        <begin position="181"/>
        <end position="205"/>
    </location>
</feature>
<proteinExistence type="inferred from homology"/>
<feature type="domain" description="ABC transmembrane type-1" evidence="8">
    <location>
        <begin position="68"/>
        <end position="260"/>
    </location>
</feature>
<reference evidence="10" key="1">
    <citation type="journal article" date="2019" name="Int. J. Syst. Evol. Microbiol.">
        <title>The Global Catalogue of Microorganisms (GCM) 10K type strain sequencing project: providing services to taxonomists for standard genome sequencing and annotation.</title>
        <authorList>
            <consortium name="The Broad Institute Genomics Platform"/>
            <consortium name="The Broad Institute Genome Sequencing Center for Infectious Disease"/>
            <person name="Wu L."/>
            <person name="Ma J."/>
        </authorList>
    </citation>
    <scope>NUCLEOTIDE SEQUENCE [LARGE SCALE GENOMIC DNA]</scope>
    <source>
        <strain evidence="10">NBRC 109019</strain>
    </source>
</reference>
<organism evidence="9 10">
    <name type="scientific">Agromyces marinus</name>
    <dbReference type="NCBI Taxonomy" id="1389020"/>
    <lineage>
        <taxon>Bacteria</taxon>
        <taxon>Bacillati</taxon>
        <taxon>Actinomycetota</taxon>
        <taxon>Actinomycetes</taxon>
        <taxon>Micrococcales</taxon>
        <taxon>Microbacteriaceae</taxon>
        <taxon>Agromyces</taxon>
    </lineage>
</organism>
<keyword evidence="4 7" id="KW-0812">Transmembrane</keyword>
<feature type="transmembrane region" description="Helical" evidence="7">
    <location>
        <begin position="103"/>
        <end position="127"/>
    </location>
</feature>
<keyword evidence="5 7" id="KW-1133">Transmembrane helix</keyword>
<evidence type="ECO:0000256" key="6">
    <source>
        <dbReference type="ARBA" id="ARBA00023136"/>
    </source>
</evidence>
<dbReference type="Gene3D" id="1.10.3720.10">
    <property type="entry name" value="MetI-like"/>
    <property type="match status" value="1"/>
</dbReference>
<evidence type="ECO:0000313" key="9">
    <source>
        <dbReference type="EMBL" id="BDZ55761.1"/>
    </source>
</evidence>
<evidence type="ECO:0000256" key="3">
    <source>
        <dbReference type="ARBA" id="ARBA00022475"/>
    </source>
</evidence>
<accession>A0ABM8H4P3</accession>
<evidence type="ECO:0000256" key="7">
    <source>
        <dbReference type="RuleBase" id="RU363032"/>
    </source>
</evidence>
<keyword evidence="10" id="KW-1185">Reference proteome</keyword>
<dbReference type="PROSITE" id="PS50928">
    <property type="entry name" value="ABC_TM1"/>
    <property type="match status" value="1"/>
</dbReference>
<gene>
    <name evidence="9" type="ORF">GCM10025870_28340</name>
</gene>
<dbReference type="PANTHER" id="PTHR43744">
    <property type="entry name" value="ABC TRANSPORTER PERMEASE PROTEIN MG189-RELATED-RELATED"/>
    <property type="match status" value="1"/>
</dbReference>
<dbReference type="EMBL" id="AP027734">
    <property type="protein sequence ID" value="BDZ55761.1"/>
    <property type="molecule type" value="Genomic_DNA"/>
</dbReference>
<comment type="subcellular location">
    <subcellularLocation>
        <location evidence="1 7">Cell membrane</location>
        <topology evidence="1 7">Multi-pass membrane protein</topology>
    </subcellularLocation>
</comment>
<dbReference type="InterPro" id="IPR000515">
    <property type="entry name" value="MetI-like"/>
</dbReference>
<keyword evidence="6 7" id="KW-0472">Membrane</keyword>
<feature type="transmembrane region" description="Helical" evidence="7">
    <location>
        <begin position="139"/>
        <end position="160"/>
    </location>
</feature>
<feature type="transmembrane region" description="Helical" evidence="7">
    <location>
        <begin position="67"/>
        <end position="91"/>
    </location>
</feature>
<feature type="transmembrane region" description="Helical" evidence="7">
    <location>
        <begin position="7"/>
        <end position="26"/>
    </location>
</feature>
<evidence type="ECO:0000313" key="10">
    <source>
        <dbReference type="Proteomes" id="UP001321477"/>
    </source>
</evidence>
<dbReference type="CDD" id="cd06261">
    <property type="entry name" value="TM_PBP2"/>
    <property type="match status" value="1"/>
</dbReference>
<dbReference type="SUPFAM" id="SSF161098">
    <property type="entry name" value="MetI-like"/>
    <property type="match status" value="1"/>
</dbReference>
<keyword evidence="3" id="KW-1003">Cell membrane</keyword>
<dbReference type="Pfam" id="PF00528">
    <property type="entry name" value="BPD_transp_1"/>
    <property type="match status" value="1"/>
</dbReference>
<evidence type="ECO:0000259" key="8">
    <source>
        <dbReference type="PROSITE" id="PS50928"/>
    </source>
</evidence>
<dbReference type="InterPro" id="IPR035906">
    <property type="entry name" value="MetI-like_sf"/>
</dbReference>
<protein>
    <submittedName>
        <fullName evidence="9">Sugar ABC transporter permease</fullName>
    </submittedName>
</protein>
<sequence length="274" mass="29783">MGRAGRLVTHLIMLPLVFLWFYPYAWSVVSSIRPQSETILGGANLIPQEFTTENFERAWNQAQFDAYTLNTVIVTISVVFLTIAISSLAGYALARGRMPGKSIILIALVGSMFLPKGFTIIPVYLLIDAMGLNNSLMAIILAEAGSAHVMPILLYMGFFATIPAEMEEAAKVDGAGYFRTFWSVMFPMAMPVTATVAIFSFIGAWNGFLTPLVFTLNAPELRTLGVGIYAFFGENTIDWGGLAAAAVIAVLPVIVVFLWLQKYFVDGIAGSIKG</sequence>
<dbReference type="Proteomes" id="UP001321477">
    <property type="component" value="Chromosome"/>
</dbReference>
<feature type="transmembrane region" description="Helical" evidence="7">
    <location>
        <begin position="239"/>
        <end position="260"/>
    </location>
</feature>